<dbReference type="InterPro" id="IPR013681">
    <property type="entry name" value="Myelin_TF"/>
</dbReference>
<name>A0AAN8AIA6_ELEMC</name>
<feature type="region of interest" description="Disordered" evidence="12">
    <location>
        <begin position="819"/>
        <end position="840"/>
    </location>
</feature>
<comment type="caution">
    <text evidence="14">The sequence shown here is derived from an EMBL/GenBank/DDBJ whole genome shotgun (WGS) entry which is preliminary data.</text>
</comment>
<dbReference type="FunFam" id="4.10.320.30:FF:000001">
    <property type="entry name" value="Myelin transcription factor 1-like, a"/>
    <property type="match status" value="2"/>
</dbReference>
<feature type="compositionally biased region" description="Acidic residues" evidence="12">
    <location>
        <begin position="48"/>
        <end position="103"/>
    </location>
</feature>
<keyword evidence="5 11" id="KW-0863">Zinc-finger</keyword>
<feature type="region of interest" description="Disordered" evidence="12">
    <location>
        <begin position="17"/>
        <end position="211"/>
    </location>
</feature>
<dbReference type="PANTHER" id="PTHR10816">
    <property type="entry name" value="MYELIN TRANSCRIPTION FACTOR 1-RELATED"/>
    <property type="match status" value="1"/>
</dbReference>
<evidence type="ECO:0000313" key="14">
    <source>
        <dbReference type="EMBL" id="KAK5857114.1"/>
    </source>
</evidence>
<feature type="compositionally biased region" description="Basic and acidic residues" evidence="12">
    <location>
        <begin position="414"/>
        <end position="423"/>
    </location>
</feature>
<keyword evidence="9" id="KW-0804">Transcription</keyword>
<evidence type="ECO:0000256" key="3">
    <source>
        <dbReference type="ARBA" id="ARBA00022723"/>
    </source>
</evidence>
<keyword evidence="15" id="KW-1185">Reference proteome</keyword>
<evidence type="ECO:0000256" key="1">
    <source>
        <dbReference type="ARBA" id="ARBA00004123"/>
    </source>
</evidence>
<dbReference type="InterPro" id="IPR002515">
    <property type="entry name" value="Znf_C2H2C"/>
</dbReference>
<dbReference type="AlphaFoldDB" id="A0AAN8AIA6"/>
<evidence type="ECO:0000256" key="5">
    <source>
        <dbReference type="ARBA" id="ARBA00022771"/>
    </source>
</evidence>
<feature type="region of interest" description="Disordered" evidence="12">
    <location>
        <begin position="713"/>
        <end position="779"/>
    </location>
</feature>
<evidence type="ECO:0000256" key="7">
    <source>
        <dbReference type="ARBA" id="ARBA00023015"/>
    </source>
</evidence>
<comment type="subcellular location">
    <subcellularLocation>
        <location evidence="1">Nucleus</location>
    </subcellularLocation>
</comment>
<evidence type="ECO:0000256" key="4">
    <source>
        <dbReference type="ARBA" id="ARBA00022737"/>
    </source>
</evidence>
<dbReference type="SUPFAM" id="SSF103637">
    <property type="entry name" value="CCHHC domain"/>
    <property type="match status" value="2"/>
</dbReference>
<keyword evidence="7" id="KW-0805">Transcription regulation</keyword>
<keyword evidence="10" id="KW-0539">Nucleus</keyword>
<feature type="compositionally biased region" description="Acidic residues" evidence="12">
    <location>
        <begin position="110"/>
        <end position="175"/>
    </location>
</feature>
<evidence type="ECO:0000256" key="8">
    <source>
        <dbReference type="ARBA" id="ARBA00023125"/>
    </source>
</evidence>
<sequence length="871" mass="96446">MAALLSPLCSVYGCPQAKKRKSLDRQTLETSPKRSTYLDDMDNSTMEECYETDGTEEMDDREEEEEEGAVEEDEEEGEVHEEEEEVEGYMDYNEEQMEHEEGEVERGDADAEAEEEEDEEEEVEVEQEEEEEEADEERVEEAEDEEEEEDAVEEVDYDDGEEEEGEQNQEQEDDQMSISEGGQGDRRGGGGNAKSGPAGEKDNNNNEEYENYDELVAKSLLNLGKIAEDAANRALTESEMNSNSSNSAEEEDDDDEEEDEEDEEDEEEEEEEDEEEEEEGDGPQRGDLSLDVDSDVVRETVDSLKLLAQGHGAVLSDNLDGQEFEDGAENDFPRHGHNGGNGQVKINSNGQIENSDEEVCLSSLECLRNQCFDLARKLSETKSTDRNGPPGQNHFSCGDPNQPSQHHNYGNFHHSQDDRRSLDRNYSDMDNLLKLEEQLSPRSKAFASCAQENRYHTNLRDFDEDTASVTSDRSEEVFDMTKGNLSLLEKAIALESERAKAMRDKMAAEAARRDGVRYSHDDHGHRHGYGVERKARLPDGMKKPFYHKDVSRADKKESRCPTPGCDGTGHVTGLYPHHRSLSGCPHKDRVPPEIVAMYENVLKCPTLGCTGRGHVNSNRNSHRSLSGCPIAAAEKLAKVQEKHQGCDLPKSNQASDRVLRPMCFVKQLDYPQYGYKNNVSTSTPRSNLAKELEKYSKTSFDYSAFDSSNNHPVYGKRAIAPKVHGQRDSSPKGYDAKRYCKTSSSASSTTSTYAPSSSSSSLSCGGGGAGGGRGGGGSSASSTCSKSSFDFSHDMEAAHMAATAILNLSTRCREMPHGLGGKPQDLCSQGQTGRKLSGQDGKTGDFREFFSSSSSFISTPHLVAHTVPLYV</sequence>
<dbReference type="PROSITE" id="PS51802">
    <property type="entry name" value="ZF_CCHHC"/>
    <property type="match status" value="2"/>
</dbReference>
<keyword evidence="6" id="KW-0862">Zinc</keyword>
<feature type="compositionally biased region" description="Low complexity" evidence="12">
    <location>
        <begin position="742"/>
        <end position="763"/>
    </location>
</feature>
<evidence type="ECO:0000256" key="6">
    <source>
        <dbReference type="ARBA" id="ARBA00022833"/>
    </source>
</evidence>
<dbReference type="GO" id="GO:0005634">
    <property type="term" value="C:nucleus"/>
    <property type="evidence" value="ECO:0007669"/>
    <property type="project" value="UniProtKB-SubCell"/>
</dbReference>
<feature type="region of interest" description="Disordered" evidence="12">
    <location>
        <begin position="381"/>
        <end position="423"/>
    </location>
</feature>
<evidence type="ECO:0000256" key="9">
    <source>
        <dbReference type="ARBA" id="ARBA00023163"/>
    </source>
</evidence>
<dbReference type="EMBL" id="JAUZQC010000016">
    <property type="protein sequence ID" value="KAK5857114.1"/>
    <property type="molecule type" value="Genomic_DNA"/>
</dbReference>
<dbReference type="InterPro" id="IPR036060">
    <property type="entry name" value="Znf_C2H2C_sf"/>
</dbReference>
<keyword evidence="4" id="KW-0677">Repeat</keyword>
<proteinExistence type="inferred from homology"/>
<feature type="compositionally biased region" description="Acidic residues" evidence="12">
    <location>
        <begin position="248"/>
        <end position="281"/>
    </location>
</feature>
<evidence type="ECO:0000256" key="10">
    <source>
        <dbReference type="ARBA" id="ARBA00023242"/>
    </source>
</evidence>
<accession>A0AAN8AIA6</accession>
<evidence type="ECO:0000256" key="12">
    <source>
        <dbReference type="SAM" id="MobiDB-lite"/>
    </source>
</evidence>
<gene>
    <name evidence="14" type="ORF">PBY51_010380</name>
</gene>
<feature type="compositionally biased region" description="Gly residues" evidence="12">
    <location>
        <begin position="764"/>
        <end position="778"/>
    </location>
</feature>
<reference evidence="14 15" key="2">
    <citation type="journal article" date="2023" name="Mol. Biol. Evol.">
        <title>Genomics of Secondarily Temperate Adaptation in the Only Non-Antarctic Icefish.</title>
        <authorList>
            <person name="Rivera-Colon A.G."/>
            <person name="Rayamajhi N."/>
            <person name="Minhas B.F."/>
            <person name="Madrigal G."/>
            <person name="Bilyk K.T."/>
            <person name="Yoon V."/>
            <person name="Hune M."/>
            <person name="Gregory S."/>
            <person name="Cheng C.H.C."/>
            <person name="Catchen J.M."/>
        </authorList>
    </citation>
    <scope>NUCLEOTIDE SEQUENCE [LARGE SCALE GENOMIC DNA]</scope>
    <source>
        <strain evidence="14">JMC-PN-2008</strain>
    </source>
</reference>
<feature type="compositionally biased region" description="Polar residues" evidence="12">
    <location>
        <begin position="393"/>
        <end position="408"/>
    </location>
</feature>
<dbReference type="Pfam" id="PF08474">
    <property type="entry name" value="MYT1"/>
    <property type="match status" value="1"/>
</dbReference>
<feature type="compositionally biased region" description="Basic and acidic residues" evidence="12">
    <location>
        <begin position="725"/>
        <end position="738"/>
    </location>
</feature>
<keyword evidence="3" id="KW-0479">Metal-binding</keyword>
<feature type="region of interest" description="Disordered" evidence="12">
    <location>
        <begin position="232"/>
        <end position="294"/>
    </location>
</feature>
<dbReference type="Pfam" id="PF01530">
    <property type="entry name" value="zf-C2HC"/>
    <property type="match status" value="2"/>
</dbReference>
<dbReference type="GO" id="GO:0000978">
    <property type="term" value="F:RNA polymerase II cis-regulatory region sequence-specific DNA binding"/>
    <property type="evidence" value="ECO:0007669"/>
    <property type="project" value="TreeGrafter"/>
</dbReference>
<comment type="similarity">
    <text evidence="2">Belongs to the MYT1 family.</text>
</comment>
<evidence type="ECO:0000256" key="2">
    <source>
        <dbReference type="ARBA" id="ARBA00010194"/>
    </source>
</evidence>
<feature type="domain" description="Myelin transcription factor 1" evidence="13">
    <location>
        <begin position="675"/>
        <end position="831"/>
    </location>
</feature>
<organism evidence="14 15">
    <name type="scientific">Eleginops maclovinus</name>
    <name type="common">Patagonian blennie</name>
    <name type="synonym">Eleginus maclovinus</name>
    <dbReference type="NCBI Taxonomy" id="56733"/>
    <lineage>
        <taxon>Eukaryota</taxon>
        <taxon>Metazoa</taxon>
        <taxon>Chordata</taxon>
        <taxon>Craniata</taxon>
        <taxon>Vertebrata</taxon>
        <taxon>Euteleostomi</taxon>
        <taxon>Actinopterygii</taxon>
        <taxon>Neopterygii</taxon>
        <taxon>Teleostei</taxon>
        <taxon>Neoteleostei</taxon>
        <taxon>Acanthomorphata</taxon>
        <taxon>Eupercaria</taxon>
        <taxon>Perciformes</taxon>
        <taxon>Notothenioidei</taxon>
        <taxon>Eleginopidae</taxon>
        <taxon>Eleginops</taxon>
    </lineage>
</organism>
<evidence type="ECO:0000256" key="11">
    <source>
        <dbReference type="PROSITE-ProRule" id="PRU01143"/>
    </source>
</evidence>
<protein>
    <recommendedName>
        <fullName evidence="13">Myelin transcription factor 1 domain-containing protein</fullName>
    </recommendedName>
</protein>
<reference evidence="14 15" key="1">
    <citation type="journal article" date="2023" name="Genes (Basel)">
        <title>Chromosome-Level Genome Assembly and Circadian Gene Repertoire of the Patagonia Blennie Eleginops maclovinus-The Closest Ancestral Proxy of Antarctic Cryonotothenioids.</title>
        <authorList>
            <person name="Cheng C.C."/>
            <person name="Rivera-Colon A.G."/>
            <person name="Minhas B.F."/>
            <person name="Wilson L."/>
            <person name="Rayamajhi N."/>
            <person name="Vargas-Chacoff L."/>
            <person name="Catchen J.M."/>
        </authorList>
    </citation>
    <scope>NUCLEOTIDE SEQUENCE [LARGE SCALE GENOMIC DNA]</scope>
    <source>
        <strain evidence="14">JMC-PN-2008</strain>
    </source>
</reference>
<dbReference type="GO" id="GO:0008270">
    <property type="term" value="F:zinc ion binding"/>
    <property type="evidence" value="ECO:0007669"/>
    <property type="project" value="UniProtKB-KW"/>
</dbReference>
<dbReference type="Proteomes" id="UP001346869">
    <property type="component" value="Unassembled WGS sequence"/>
</dbReference>
<dbReference type="PANTHER" id="PTHR10816:SF11">
    <property type="entry name" value="MYELIN TRANSCRIPTION FACTOR 1-LIKE PROTEIN"/>
    <property type="match status" value="1"/>
</dbReference>
<dbReference type="GO" id="GO:0000981">
    <property type="term" value="F:DNA-binding transcription factor activity, RNA polymerase II-specific"/>
    <property type="evidence" value="ECO:0007669"/>
    <property type="project" value="TreeGrafter"/>
</dbReference>
<keyword evidence="8" id="KW-0238">DNA-binding</keyword>
<dbReference type="Gene3D" id="4.10.320.30">
    <property type="match status" value="2"/>
</dbReference>
<evidence type="ECO:0000259" key="13">
    <source>
        <dbReference type="Pfam" id="PF08474"/>
    </source>
</evidence>
<evidence type="ECO:0000313" key="15">
    <source>
        <dbReference type="Proteomes" id="UP001346869"/>
    </source>
</evidence>